<gene>
    <name evidence="2" type="ORF">CKAH01_18000</name>
</gene>
<comment type="caution">
    <text evidence="2">The sequence shown here is derived from an EMBL/GenBank/DDBJ whole genome shotgun (WGS) entry which is preliminary data.</text>
</comment>
<accession>A0AAD9Y9H8</accession>
<feature type="chain" id="PRO_5042163396" evidence="1">
    <location>
        <begin position="17"/>
        <end position="92"/>
    </location>
</feature>
<feature type="signal peptide" evidence="1">
    <location>
        <begin position="1"/>
        <end position="16"/>
    </location>
</feature>
<protein>
    <submittedName>
        <fullName evidence="2">Uncharacterized protein</fullName>
    </submittedName>
</protein>
<evidence type="ECO:0000313" key="3">
    <source>
        <dbReference type="Proteomes" id="UP001281614"/>
    </source>
</evidence>
<keyword evidence="3" id="KW-1185">Reference proteome</keyword>
<reference evidence="2" key="1">
    <citation type="submission" date="2023-02" db="EMBL/GenBank/DDBJ databases">
        <title>Colletotrichum kahawae CIFC_Que2 genome sequencing and assembly.</title>
        <authorList>
            <person name="Baroncelli R."/>
        </authorList>
    </citation>
    <scope>NUCLEOTIDE SEQUENCE</scope>
    <source>
        <strain evidence="2">CIFC_Que2</strain>
    </source>
</reference>
<dbReference type="EMBL" id="VYYT01000275">
    <property type="protein sequence ID" value="KAK2749703.1"/>
    <property type="molecule type" value="Genomic_DNA"/>
</dbReference>
<evidence type="ECO:0000313" key="2">
    <source>
        <dbReference type="EMBL" id="KAK2749703.1"/>
    </source>
</evidence>
<dbReference type="AlphaFoldDB" id="A0AAD9Y9H8"/>
<sequence length="92" mass="10399">MTGIMTITIVNVLVWTQEHGNDNDNDDEMPRRSARQSACDCRKWLGHKLRPSLGLAMHGEDNPAPNFATPYDFLNVVFDTHSARAGFWNLVL</sequence>
<proteinExistence type="predicted"/>
<dbReference type="Proteomes" id="UP001281614">
    <property type="component" value="Unassembled WGS sequence"/>
</dbReference>
<keyword evidence="1" id="KW-0732">Signal</keyword>
<organism evidence="2 3">
    <name type="scientific">Colletotrichum kahawae</name>
    <name type="common">Coffee berry disease fungus</name>
    <dbReference type="NCBI Taxonomy" id="34407"/>
    <lineage>
        <taxon>Eukaryota</taxon>
        <taxon>Fungi</taxon>
        <taxon>Dikarya</taxon>
        <taxon>Ascomycota</taxon>
        <taxon>Pezizomycotina</taxon>
        <taxon>Sordariomycetes</taxon>
        <taxon>Hypocreomycetidae</taxon>
        <taxon>Glomerellales</taxon>
        <taxon>Glomerellaceae</taxon>
        <taxon>Colletotrichum</taxon>
        <taxon>Colletotrichum gloeosporioides species complex</taxon>
    </lineage>
</organism>
<evidence type="ECO:0000256" key="1">
    <source>
        <dbReference type="SAM" id="SignalP"/>
    </source>
</evidence>
<name>A0AAD9Y9H8_COLKA</name>